<dbReference type="GO" id="GO:0006955">
    <property type="term" value="P:immune response"/>
    <property type="evidence" value="ECO:0007669"/>
    <property type="project" value="InterPro"/>
</dbReference>
<dbReference type="InterPro" id="IPR006053">
    <property type="entry name" value="TNF"/>
</dbReference>
<evidence type="ECO:0000313" key="20">
    <source>
        <dbReference type="Proteomes" id="UP000694393"/>
    </source>
</evidence>
<evidence type="ECO:0000256" key="14">
    <source>
        <dbReference type="ARBA" id="ARBA00033263"/>
    </source>
</evidence>
<evidence type="ECO:0000256" key="1">
    <source>
        <dbReference type="ARBA" id="ARBA00004606"/>
    </source>
</evidence>
<evidence type="ECO:0000256" key="15">
    <source>
        <dbReference type="ARBA" id="ARBA00046146"/>
    </source>
</evidence>
<evidence type="ECO:0000256" key="8">
    <source>
        <dbReference type="ARBA" id="ARBA00022968"/>
    </source>
</evidence>
<evidence type="ECO:0000256" key="9">
    <source>
        <dbReference type="ARBA" id="ARBA00022989"/>
    </source>
</evidence>
<dbReference type="GO" id="GO:0005615">
    <property type="term" value="C:extracellular space"/>
    <property type="evidence" value="ECO:0007669"/>
    <property type="project" value="UniProtKB-KW"/>
</dbReference>
<evidence type="ECO:0000256" key="11">
    <source>
        <dbReference type="ARBA" id="ARBA00023157"/>
    </source>
</evidence>
<dbReference type="InterPro" id="IPR006052">
    <property type="entry name" value="TNF_dom"/>
</dbReference>
<evidence type="ECO:0000259" key="18">
    <source>
        <dbReference type="PROSITE" id="PS50049"/>
    </source>
</evidence>
<evidence type="ECO:0000313" key="19">
    <source>
        <dbReference type="Ensembl" id="ENSPCEP00000003985.1"/>
    </source>
</evidence>
<dbReference type="PANTHER" id="PTHR11471:SF23">
    <property type="entry name" value="TUMOR NECROSIS FACTOR"/>
    <property type="match status" value="1"/>
</dbReference>
<keyword evidence="8" id="KW-0735">Signal-anchor</keyword>
<dbReference type="GO" id="GO:0016020">
    <property type="term" value="C:membrane"/>
    <property type="evidence" value="ECO:0007669"/>
    <property type="project" value="UniProtKB-SubCell"/>
</dbReference>
<evidence type="ECO:0000256" key="7">
    <source>
        <dbReference type="ARBA" id="ARBA00022729"/>
    </source>
</evidence>
<keyword evidence="20" id="KW-1185">Reference proteome</keyword>
<dbReference type="CDD" id="cd00184">
    <property type="entry name" value="TNF"/>
    <property type="match status" value="1"/>
</dbReference>
<dbReference type="GO" id="GO:0005125">
    <property type="term" value="F:cytokine activity"/>
    <property type="evidence" value="ECO:0007669"/>
    <property type="project" value="UniProtKB-KW"/>
</dbReference>
<comment type="function">
    <text evidence="15">Cytokine that in its homotrimeric form binds to TNFRSF1A/TNFR1, TNFRSF1B/TNFBR and TNFRSF14/HVEM. In its heterotrimeric form with LTB binds to TNFRSF3/LTBR. Lymphotoxin is produced by lymphocytes and is cytotoxic for a wide range of tumor cells in vitro and in vivo.</text>
</comment>
<evidence type="ECO:0000256" key="2">
    <source>
        <dbReference type="ARBA" id="ARBA00008670"/>
    </source>
</evidence>
<accession>A0A8C8REH0</accession>
<reference evidence="19" key="1">
    <citation type="submission" date="2025-08" db="UniProtKB">
        <authorList>
            <consortium name="Ensembl"/>
        </authorList>
    </citation>
    <scope>IDENTIFICATION</scope>
</reference>
<keyword evidence="5" id="KW-0202">Cytokine</keyword>
<dbReference type="PANTHER" id="PTHR11471">
    <property type="entry name" value="TUMOR NECROSIS FACTOR FAMILY MEMBER"/>
    <property type="match status" value="1"/>
</dbReference>
<dbReference type="SMART" id="SM00207">
    <property type="entry name" value="TNF"/>
    <property type="match status" value="1"/>
</dbReference>
<keyword evidence="9" id="KW-1133">Transmembrane helix</keyword>
<dbReference type="PRINTS" id="PR01234">
    <property type="entry name" value="TNECROSISFCT"/>
</dbReference>
<proteinExistence type="inferred from homology"/>
<keyword evidence="11" id="KW-1015">Disulfide bond</keyword>
<evidence type="ECO:0000256" key="10">
    <source>
        <dbReference type="ARBA" id="ARBA00023136"/>
    </source>
</evidence>
<sequence length="236" mass="25376">MILSPLLCRWKARPDWGAEALKIPVRTPIPPPPPPPPNPQTEVLPGIHSREPRCPAPSPSTPFPPLSWPSNDSSLSFPEVAPWTTLKQHAGRTHSPAAHLVGHPSTPGKKLHWRSDVDASFIQGGFRLANDSLVVPASGTYIVYFQVAFLGASCPAGDEPLFLSHRVLLFSDAYPEDIPLLSAHKAACPGAAPWYHFLRQGAAFALQKGDRLSTQTEGKMHLLAGPGALSFGAFAL</sequence>
<keyword evidence="10" id="KW-0472">Membrane</keyword>
<evidence type="ECO:0000256" key="12">
    <source>
        <dbReference type="ARBA" id="ARBA00029751"/>
    </source>
</evidence>
<evidence type="ECO:0000256" key="17">
    <source>
        <dbReference type="SAM" id="MobiDB-lite"/>
    </source>
</evidence>
<dbReference type="Ensembl" id="ENSPCET00000004114.1">
    <property type="protein sequence ID" value="ENSPCEP00000003985.1"/>
    <property type="gene ID" value="ENSPCEG00000003193.1"/>
</dbReference>
<dbReference type="SUPFAM" id="SSF49842">
    <property type="entry name" value="TNF-like"/>
    <property type="match status" value="1"/>
</dbReference>
<dbReference type="PROSITE" id="PS50049">
    <property type="entry name" value="THD_2"/>
    <property type="match status" value="1"/>
</dbReference>
<dbReference type="AlphaFoldDB" id="A0A8C8REH0"/>
<organism evidence="19 20">
    <name type="scientific">Pelusios castaneus</name>
    <name type="common">West African mud turtle</name>
    <dbReference type="NCBI Taxonomy" id="367368"/>
    <lineage>
        <taxon>Eukaryota</taxon>
        <taxon>Metazoa</taxon>
        <taxon>Chordata</taxon>
        <taxon>Craniata</taxon>
        <taxon>Vertebrata</taxon>
        <taxon>Euteleostomi</taxon>
        <taxon>Archelosauria</taxon>
        <taxon>Testudinata</taxon>
        <taxon>Testudines</taxon>
        <taxon>Pleurodira</taxon>
        <taxon>Pelomedusidae</taxon>
        <taxon>Pelusios</taxon>
    </lineage>
</organism>
<feature type="compositionally biased region" description="Pro residues" evidence="17">
    <location>
        <begin position="27"/>
        <end position="39"/>
    </location>
</feature>
<evidence type="ECO:0000256" key="3">
    <source>
        <dbReference type="ARBA" id="ARBA00013893"/>
    </source>
</evidence>
<evidence type="ECO:0000256" key="4">
    <source>
        <dbReference type="ARBA" id="ARBA00018403"/>
    </source>
</evidence>
<dbReference type="Pfam" id="PF00229">
    <property type="entry name" value="TNF"/>
    <property type="match status" value="1"/>
</dbReference>
<dbReference type="GO" id="GO:2001238">
    <property type="term" value="P:positive regulation of extrinsic apoptotic signaling pathway"/>
    <property type="evidence" value="ECO:0007669"/>
    <property type="project" value="TreeGrafter"/>
</dbReference>
<evidence type="ECO:0000256" key="5">
    <source>
        <dbReference type="ARBA" id="ARBA00022514"/>
    </source>
</evidence>
<evidence type="ECO:0000256" key="13">
    <source>
        <dbReference type="ARBA" id="ARBA00033253"/>
    </source>
</evidence>
<feature type="region of interest" description="Disordered" evidence="17">
    <location>
        <begin position="25"/>
        <end position="65"/>
    </location>
</feature>
<dbReference type="Proteomes" id="UP000694393">
    <property type="component" value="Unplaced"/>
</dbReference>
<dbReference type="InterPro" id="IPR002960">
    <property type="entry name" value="TNF_beta"/>
</dbReference>
<keyword evidence="6" id="KW-0812">Transmembrane</keyword>
<evidence type="ECO:0000256" key="6">
    <source>
        <dbReference type="ARBA" id="ARBA00022692"/>
    </source>
</evidence>
<feature type="domain" description="THD" evidence="18">
    <location>
        <begin position="96"/>
        <end position="236"/>
    </location>
</feature>
<dbReference type="Gene3D" id="2.60.120.40">
    <property type="match status" value="1"/>
</dbReference>
<feature type="compositionally biased region" description="Pro residues" evidence="17">
    <location>
        <begin position="54"/>
        <end position="65"/>
    </location>
</feature>
<reference evidence="19" key="2">
    <citation type="submission" date="2025-09" db="UniProtKB">
        <authorList>
            <consortium name="Ensembl"/>
        </authorList>
    </citation>
    <scope>IDENTIFICATION</scope>
</reference>
<dbReference type="GO" id="GO:0005164">
    <property type="term" value="F:tumor necrosis factor receptor binding"/>
    <property type="evidence" value="ECO:0007669"/>
    <property type="project" value="InterPro"/>
</dbReference>
<dbReference type="InterPro" id="IPR008983">
    <property type="entry name" value="Tumour_necrosis_fac-like_dom"/>
</dbReference>
<comment type="subcellular location">
    <subcellularLocation>
        <location evidence="1">Membrane</location>
        <topology evidence="1">Single-pass type II membrane protein</topology>
    </subcellularLocation>
</comment>
<evidence type="ECO:0000256" key="16">
    <source>
        <dbReference type="ARBA" id="ARBA00046860"/>
    </source>
</evidence>
<comment type="subunit">
    <text evidence="16">Homotrimer, and heterotrimer of either two LTB and one LTA subunits or (less prevalent) two LTA and one LTB subunits. Interacts with TNFRSF14.</text>
</comment>
<keyword evidence="7" id="KW-0732">Signal</keyword>
<protein>
    <recommendedName>
        <fullName evidence="4">Lymphotoxin-alpha</fullName>
    </recommendedName>
    <alternativeName>
        <fullName evidence="12">TNF-alpha</fullName>
    </alternativeName>
    <alternativeName>
        <fullName evidence="13">TNF-beta</fullName>
    </alternativeName>
    <alternativeName>
        <fullName evidence="3">Tumor necrosis factor</fullName>
    </alternativeName>
    <alternativeName>
        <fullName evidence="14">Tumor necrosis factor ligand superfamily member 1</fullName>
    </alternativeName>
</protein>
<name>A0A8C8REH0_9SAUR</name>
<dbReference type="GO" id="GO:0043123">
    <property type="term" value="P:positive regulation of canonical NF-kappaB signal transduction"/>
    <property type="evidence" value="ECO:0007669"/>
    <property type="project" value="TreeGrafter"/>
</dbReference>
<dbReference type="PRINTS" id="PR01236">
    <property type="entry name" value="TNFBETA"/>
</dbReference>
<comment type="similarity">
    <text evidence="2">Belongs to the tumor necrosis factor family.</text>
</comment>